<proteinExistence type="predicted"/>
<feature type="region of interest" description="Disordered" evidence="1">
    <location>
        <begin position="49"/>
        <end position="132"/>
    </location>
</feature>
<reference evidence="3" key="1">
    <citation type="journal article" date="2016" name="Nat. Genet.">
        <title>A high-quality carrot genome assembly provides new insights into carotenoid accumulation and asterid genome evolution.</title>
        <authorList>
            <person name="Iorizzo M."/>
            <person name="Ellison S."/>
            <person name="Senalik D."/>
            <person name="Zeng P."/>
            <person name="Satapoomin P."/>
            <person name="Huang J."/>
            <person name="Bowman M."/>
            <person name="Iovene M."/>
            <person name="Sanseverino W."/>
            <person name="Cavagnaro P."/>
            <person name="Yildiz M."/>
            <person name="Macko-Podgorni A."/>
            <person name="Moranska E."/>
            <person name="Grzebelus E."/>
            <person name="Grzebelus D."/>
            <person name="Ashrafi H."/>
            <person name="Zheng Z."/>
            <person name="Cheng S."/>
            <person name="Spooner D."/>
            <person name="Van Deynze A."/>
            <person name="Simon P."/>
        </authorList>
    </citation>
    <scope>NUCLEOTIDE SEQUENCE</scope>
    <source>
        <tissue evidence="3">Leaf</tissue>
    </source>
</reference>
<feature type="region of interest" description="Disordered" evidence="1">
    <location>
        <begin position="254"/>
        <end position="359"/>
    </location>
</feature>
<evidence type="ECO:0000256" key="1">
    <source>
        <dbReference type="SAM" id="MobiDB-lite"/>
    </source>
</evidence>
<dbReference type="PANTHER" id="PTHR21669:SF28">
    <property type="entry name" value="YEMANUCLEIN"/>
    <property type="match status" value="1"/>
</dbReference>
<dbReference type="PANTHER" id="PTHR21669">
    <property type="entry name" value="CAPZ-INTERACTING PROTEIN AND RELATED PROTEINS"/>
    <property type="match status" value="1"/>
</dbReference>
<organism evidence="3 4">
    <name type="scientific">Daucus carota subsp. sativus</name>
    <name type="common">Carrot</name>
    <dbReference type="NCBI Taxonomy" id="79200"/>
    <lineage>
        <taxon>Eukaryota</taxon>
        <taxon>Viridiplantae</taxon>
        <taxon>Streptophyta</taxon>
        <taxon>Embryophyta</taxon>
        <taxon>Tracheophyta</taxon>
        <taxon>Spermatophyta</taxon>
        <taxon>Magnoliopsida</taxon>
        <taxon>eudicotyledons</taxon>
        <taxon>Gunneridae</taxon>
        <taxon>Pentapetalae</taxon>
        <taxon>asterids</taxon>
        <taxon>campanulids</taxon>
        <taxon>Apiales</taxon>
        <taxon>Apiaceae</taxon>
        <taxon>Apioideae</taxon>
        <taxon>Scandiceae</taxon>
        <taxon>Daucinae</taxon>
        <taxon>Daucus</taxon>
        <taxon>Daucus sect. Daucus</taxon>
    </lineage>
</organism>
<feature type="domain" description="Hpc2-related" evidence="2">
    <location>
        <begin position="115"/>
        <end position="163"/>
    </location>
</feature>
<feature type="compositionally biased region" description="Polar residues" evidence="1">
    <location>
        <begin position="193"/>
        <end position="204"/>
    </location>
</feature>
<keyword evidence="4" id="KW-1185">Reference proteome</keyword>
<dbReference type="InterPro" id="IPR014840">
    <property type="entry name" value="HRD"/>
</dbReference>
<dbReference type="Proteomes" id="UP000077755">
    <property type="component" value="Chromosome 4"/>
</dbReference>
<dbReference type="KEGG" id="dcr:108219041"/>
<dbReference type="EMBL" id="CP093346">
    <property type="protein sequence ID" value="WOG97220.1"/>
    <property type="molecule type" value="Genomic_DNA"/>
</dbReference>
<feature type="compositionally biased region" description="Basic and acidic residues" evidence="1">
    <location>
        <begin position="689"/>
        <end position="704"/>
    </location>
</feature>
<evidence type="ECO:0000259" key="2">
    <source>
        <dbReference type="Pfam" id="PF08729"/>
    </source>
</evidence>
<gene>
    <name evidence="3" type="ORF">DCAR_0416560</name>
</gene>
<evidence type="ECO:0000313" key="4">
    <source>
        <dbReference type="Proteomes" id="UP000077755"/>
    </source>
</evidence>
<reference evidence="3" key="2">
    <citation type="submission" date="2022-03" db="EMBL/GenBank/DDBJ databases">
        <title>Draft title - Genomic analysis of global carrot germplasm unveils the trajectory of domestication and the origin of high carotenoid orange carrot.</title>
        <authorList>
            <person name="Iorizzo M."/>
            <person name="Ellison S."/>
            <person name="Senalik D."/>
            <person name="Macko-Podgorni A."/>
            <person name="Grzebelus D."/>
            <person name="Bostan H."/>
            <person name="Rolling W."/>
            <person name="Curaba J."/>
            <person name="Simon P."/>
        </authorList>
    </citation>
    <scope>NUCLEOTIDE SEQUENCE</scope>
    <source>
        <tissue evidence="3">Leaf</tissue>
    </source>
</reference>
<sequence length="731" mass="80766">MSEGDAAPARAPPAYLTAGGRQRFEVELRPGETTIVSWKKLVKDANRAAKDAAKSAKVKSPAPEMPAVAKPDSETRVAPGEPPEDDAQDAPPASRFSAVIEKIERLYMGKNSSDEEDLNDVPDDDEYDTEDSFIDDAELDEYFQVDNSAIKHDGFFVNRGKLERINEPTTSVSHQHQQQKKRKRKDLAERPGESNNGEAQNKNLKVSKKTAAGSLTLPEKDFTDSTLVMALPSVNCEGAMVQNQSNSSEIIAKKKSASVKKASHQSPMRVSNGEVVAEEKGDKLKAGVLPTERHSSKSKDRNEYSGTSNQMLNKKSVGSGEDMGQSAQQGEKIRIGEQSKQTMKVPHVQRKDGSSSKSKTTMLEKAIRDLEKMVAESRPPSTEISDADVLNQTSKRRMPPEMKPKLAKIARLAHSTHGISKELLNRLMSIVGHMIQLRTLKRNLKILGDMSLSAKQEINARFEQMKKEIIDMVKVRVPLMKSKAIEQPGGTSDDFQKLGTTDKEVLKQKFSMDDALEDKICDLYDLYVQGMEEDSGPQAHKLYAELAELWPKGCMDNHGIKRAICRAKDRKKAVQGLYKDPEKKKRKKPISNKEEIQVDTNSVKLSQNVQDKLLTEPAVSVDKSVSGVTAPDTSTKASTVVVNGANMDRPKQEKLKGNSNNFNDVKITELLAKKKSKRKSESELGEALARSDKLNSEHAEDRNKSIKHSAVSSPKTNLQSVAPPTSSENMQ</sequence>
<feature type="compositionally biased region" description="Basic and acidic residues" evidence="1">
    <location>
        <begin position="277"/>
        <end position="303"/>
    </location>
</feature>
<feature type="region of interest" description="Disordered" evidence="1">
    <location>
        <begin position="163"/>
        <end position="224"/>
    </location>
</feature>
<dbReference type="GO" id="GO:0005634">
    <property type="term" value="C:nucleus"/>
    <property type="evidence" value="ECO:0007669"/>
    <property type="project" value="TreeGrafter"/>
</dbReference>
<feature type="compositionally biased region" description="Polar residues" evidence="1">
    <location>
        <begin position="304"/>
        <end position="313"/>
    </location>
</feature>
<feature type="compositionally biased region" description="Acidic residues" evidence="1">
    <location>
        <begin position="114"/>
        <end position="132"/>
    </location>
</feature>
<dbReference type="AlphaFoldDB" id="A0AAF0WW65"/>
<feature type="compositionally biased region" description="Basic residues" evidence="1">
    <location>
        <begin position="254"/>
        <end position="263"/>
    </location>
</feature>
<dbReference type="GO" id="GO:0006325">
    <property type="term" value="P:chromatin organization"/>
    <property type="evidence" value="ECO:0007669"/>
    <property type="project" value="TreeGrafter"/>
</dbReference>
<dbReference type="Pfam" id="PF08729">
    <property type="entry name" value="HUN"/>
    <property type="match status" value="1"/>
</dbReference>
<feature type="region of interest" description="Disordered" evidence="1">
    <location>
        <begin position="671"/>
        <end position="731"/>
    </location>
</feature>
<evidence type="ECO:0000313" key="3">
    <source>
        <dbReference type="EMBL" id="WOG97220.1"/>
    </source>
</evidence>
<feature type="compositionally biased region" description="Polar residues" evidence="1">
    <location>
        <begin position="710"/>
        <end position="731"/>
    </location>
</feature>
<accession>A0AAF0WW65</accession>
<protein>
    <recommendedName>
        <fullName evidence="2">Hpc2-related domain-containing protein</fullName>
    </recommendedName>
</protein>
<name>A0AAF0WW65_DAUCS</name>